<dbReference type="AlphaFoldDB" id="A0A1C6HRM7"/>
<feature type="region of interest" description="Disordered" evidence="1">
    <location>
        <begin position="131"/>
        <end position="153"/>
    </location>
</feature>
<feature type="compositionally biased region" description="Basic residues" evidence="1">
    <location>
        <begin position="82"/>
        <end position="92"/>
    </location>
</feature>
<reference evidence="2" key="1">
    <citation type="submission" date="2015-09" db="EMBL/GenBank/DDBJ databases">
        <authorList>
            <consortium name="Pathogen Informatics"/>
        </authorList>
    </citation>
    <scope>NUCLEOTIDE SEQUENCE</scope>
    <source>
        <strain evidence="2">2789STDY5834896</strain>
    </source>
</reference>
<proteinExistence type="predicted"/>
<evidence type="ECO:0000256" key="1">
    <source>
        <dbReference type="SAM" id="MobiDB-lite"/>
    </source>
</evidence>
<accession>A0A1C6HRM7</accession>
<organism evidence="2">
    <name type="scientific">uncultured Anaerotruncus sp</name>
    <dbReference type="NCBI Taxonomy" id="905011"/>
    <lineage>
        <taxon>Bacteria</taxon>
        <taxon>Bacillati</taxon>
        <taxon>Bacillota</taxon>
        <taxon>Clostridia</taxon>
        <taxon>Eubacteriales</taxon>
        <taxon>Oscillospiraceae</taxon>
        <taxon>Anaerotruncus</taxon>
        <taxon>environmental samples</taxon>
    </lineage>
</organism>
<protein>
    <submittedName>
        <fullName evidence="2">Uncharacterized protein</fullName>
    </submittedName>
</protein>
<dbReference type="EMBL" id="FMHG01000001">
    <property type="protein sequence ID" value="SCJ60141.1"/>
    <property type="molecule type" value="Genomic_DNA"/>
</dbReference>
<evidence type="ECO:0000313" key="2">
    <source>
        <dbReference type="EMBL" id="SCJ60141.1"/>
    </source>
</evidence>
<feature type="region of interest" description="Disordered" evidence="1">
    <location>
        <begin position="174"/>
        <end position="195"/>
    </location>
</feature>
<sequence length="195" mass="21747">MRLCGQSAHPCRAGGRAGDLSTVAYHERRCLRNRQLWPQRLKIAAAKGAGRALKYKERQRPGVGPRLSFHYTCRIHTDAGRRSRTVRRNRRPQKTDSKRAGYRISHARHWMPAKRPRLPGSGAGCTQLGAAQQTEGRHTGWTDNQRSTTTVSSTRSLSPVLAILCTEPFGHMWHTPAASSSSRPSHTALPVPERT</sequence>
<feature type="region of interest" description="Disordered" evidence="1">
    <location>
        <begin position="80"/>
        <end position="101"/>
    </location>
</feature>
<gene>
    <name evidence="2" type="ORF">SAMEA3545359_00997</name>
</gene>
<name>A0A1C6HRM7_9FIRM</name>